<organism evidence="2 3">
    <name type="scientific">Flagellimonas pacifica</name>
    <dbReference type="NCBI Taxonomy" id="1247520"/>
    <lineage>
        <taxon>Bacteria</taxon>
        <taxon>Pseudomonadati</taxon>
        <taxon>Bacteroidota</taxon>
        <taxon>Flavobacteriia</taxon>
        <taxon>Flavobacteriales</taxon>
        <taxon>Flavobacteriaceae</taxon>
        <taxon>Flagellimonas</taxon>
    </lineage>
</organism>
<reference evidence="3" key="1">
    <citation type="submission" date="2017-09" db="EMBL/GenBank/DDBJ databases">
        <authorList>
            <person name="Varghese N."/>
            <person name="Submissions S."/>
        </authorList>
    </citation>
    <scope>NUCLEOTIDE SEQUENCE [LARGE SCALE GENOMIC DNA]</scope>
    <source>
        <strain evidence="3">DSM 25885</strain>
    </source>
</reference>
<evidence type="ECO:0008006" key="4">
    <source>
        <dbReference type="Google" id="ProtNLM"/>
    </source>
</evidence>
<proteinExistence type="predicted"/>
<dbReference type="RefSeq" id="WP_243397022.1">
    <property type="nucleotide sequence ID" value="NZ_OBEH01000008.1"/>
</dbReference>
<dbReference type="AlphaFoldDB" id="A0A285MXI3"/>
<evidence type="ECO:0000313" key="3">
    <source>
        <dbReference type="Proteomes" id="UP000219048"/>
    </source>
</evidence>
<dbReference type="EMBL" id="OBEH01000008">
    <property type="protein sequence ID" value="SNZ01892.1"/>
    <property type="molecule type" value="Genomic_DNA"/>
</dbReference>
<dbReference type="SUPFAM" id="SSF49464">
    <property type="entry name" value="Carboxypeptidase regulatory domain-like"/>
    <property type="match status" value="1"/>
</dbReference>
<dbReference type="Proteomes" id="UP000219048">
    <property type="component" value="Unassembled WGS sequence"/>
</dbReference>
<feature type="signal peptide" evidence="1">
    <location>
        <begin position="1"/>
        <end position="19"/>
    </location>
</feature>
<evidence type="ECO:0000256" key="1">
    <source>
        <dbReference type="SAM" id="SignalP"/>
    </source>
</evidence>
<dbReference type="InterPro" id="IPR008969">
    <property type="entry name" value="CarboxyPept-like_regulatory"/>
</dbReference>
<gene>
    <name evidence="2" type="ORF">SAMN06265377_3743</name>
</gene>
<keyword evidence="1" id="KW-0732">Signal</keyword>
<evidence type="ECO:0000313" key="2">
    <source>
        <dbReference type="EMBL" id="SNZ01892.1"/>
    </source>
</evidence>
<keyword evidence="3" id="KW-1185">Reference proteome</keyword>
<name>A0A285MXI3_9FLAO</name>
<protein>
    <recommendedName>
        <fullName evidence="4">Carboxypeptidase-like regulatory domain-containing protein</fullName>
    </recommendedName>
</protein>
<sequence length="270" mass="30015">MRIKLLLSFFLMSIFFAHGQHGISKQLRGTVYGNGKDVVGVVVQNITSKKAVITDVDGNFSILVNKNDILVFSAVQFKRKVLPVSEELFNTNFISVPLEEFVNELKEVVVTPYNLSGHLNQDLDGLQLEKDVSAEALGLPNAHTKIITQSERKLQEASGMSITGGGGIGGAGGALTLNPIINAITGRTKMLKNRVKVDKTYARTQRVQDFYVDSLFVMTLKIPAEKVDDFMYFCEVDPQFQSTVDSKDKLKIWDFMVSKSRAYRKNNGID</sequence>
<feature type="chain" id="PRO_5012379976" description="Carboxypeptidase-like regulatory domain-containing protein" evidence="1">
    <location>
        <begin position="20"/>
        <end position="270"/>
    </location>
</feature>
<accession>A0A285MXI3</accession>